<dbReference type="GO" id="GO:0005635">
    <property type="term" value="C:nuclear envelope"/>
    <property type="evidence" value="ECO:0007669"/>
    <property type="project" value="TreeGrafter"/>
</dbReference>
<evidence type="ECO:0000313" key="2">
    <source>
        <dbReference type="EMBL" id="MBX06987.1"/>
    </source>
</evidence>
<evidence type="ECO:0008006" key="3">
    <source>
        <dbReference type="Google" id="ProtNLM"/>
    </source>
</evidence>
<evidence type="ECO:0000256" key="1">
    <source>
        <dbReference type="SAM" id="MobiDB-lite"/>
    </source>
</evidence>
<dbReference type="EMBL" id="GGEC01026503">
    <property type="protein sequence ID" value="MBX06987.1"/>
    <property type="molecule type" value="Transcribed_RNA"/>
</dbReference>
<sequence length="528" mass="59493">MIVLYLTFLGGDSQGQRIAAAAYLKNFTRRNVGSQSPDLRVATEFKDHLLRTLLQAEPAVLKVLVEVFRTIAVAEFVEQNSWPELVPYLQSAIQNSSLINDGSNREWDTINALTVLQALIRPFQYFLNPKVAKEPVPPQLELIVKEILAPMLVVLHQLVEQVLSMHGRTGLEVDKILLIICKCIYFSVRSHMPSALVPLLPMICHNLIELLGSLSFDTVALEDGYNLRLKAGKRSLLIFCALVTRHRKFSDKLMPDIVNCALKIVRYSVNMARLNFLSERIISSAFDVISHVLETGPGWRLVSPHFSFLLESAIFPALVLNEKDISEWEEDADEYIQKNLPSELDEISGWREDLFTARKSAINLLGVISMLKGPPMGTSSNASSASSKRKKGEKNKRNYQCYSMGELLVLPFLSRFPIPSNTTASESKILHDYFCVLMAYGGLQDFLREQKTSFVTGLVRTRLLPLYTLAATSPYLIASANWVLGELASCLPKVRPPYYCCHYFSNTRIFLLHLCLATSFAEFQYLSM</sequence>
<organism evidence="2">
    <name type="scientific">Rhizophora mucronata</name>
    <name type="common">Asiatic mangrove</name>
    <dbReference type="NCBI Taxonomy" id="61149"/>
    <lineage>
        <taxon>Eukaryota</taxon>
        <taxon>Viridiplantae</taxon>
        <taxon>Streptophyta</taxon>
        <taxon>Embryophyta</taxon>
        <taxon>Tracheophyta</taxon>
        <taxon>Spermatophyta</taxon>
        <taxon>Magnoliopsida</taxon>
        <taxon>eudicotyledons</taxon>
        <taxon>Gunneridae</taxon>
        <taxon>Pentapetalae</taxon>
        <taxon>rosids</taxon>
        <taxon>fabids</taxon>
        <taxon>Malpighiales</taxon>
        <taxon>Rhizophoraceae</taxon>
        <taxon>Rhizophora</taxon>
    </lineage>
</organism>
<dbReference type="InterPro" id="IPR011989">
    <property type="entry name" value="ARM-like"/>
</dbReference>
<dbReference type="SUPFAM" id="SSF48371">
    <property type="entry name" value="ARM repeat"/>
    <property type="match status" value="1"/>
</dbReference>
<dbReference type="GO" id="GO:0006606">
    <property type="term" value="P:protein import into nucleus"/>
    <property type="evidence" value="ECO:0007669"/>
    <property type="project" value="TreeGrafter"/>
</dbReference>
<dbReference type="GO" id="GO:0005049">
    <property type="term" value="F:nuclear export signal receptor activity"/>
    <property type="evidence" value="ECO:0007669"/>
    <property type="project" value="TreeGrafter"/>
</dbReference>
<reference evidence="2" key="1">
    <citation type="submission" date="2018-02" db="EMBL/GenBank/DDBJ databases">
        <title>Rhizophora mucronata_Transcriptome.</title>
        <authorList>
            <person name="Meera S.P."/>
            <person name="Sreeshan A."/>
            <person name="Augustine A."/>
        </authorList>
    </citation>
    <scope>NUCLEOTIDE SEQUENCE</scope>
    <source>
        <tissue evidence="2">Leaf</tissue>
    </source>
</reference>
<dbReference type="PANTHER" id="PTHR10997">
    <property type="entry name" value="IMPORTIN-7, 8, 11"/>
    <property type="match status" value="1"/>
</dbReference>
<dbReference type="PANTHER" id="PTHR10997:SF29">
    <property type="entry name" value="ARM REPEAT SUPERFAMILY PROTEIN"/>
    <property type="match status" value="1"/>
</dbReference>
<proteinExistence type="predicted"/>
<dbReference type="Gene3D" id="1.25.10.10">
    <property type="entry name" value="Leucine-rich Repeat Variant"/>
    <property type="match status" value="1"/>
</dbReference>
<feature type="region of interest" description="Disordered" evidence="1">
    <location>
        <begin position="376"/>
        <end position="395"/>
    </location>
</feature>
<name>A0A2P2KMQ9_RHIMU</name>
<protein>
    <recommendedName>
        <fullName evidence="3">Importin N-terminal domain-containing protein</fullName>
    </recommendedName>
</protein>
<dbReference type="AlphaFoldDB" id="A0A2P2KMQ9"/>
<accession>A0A2P2KMQ9</accession>
<dbReference type="GO" id="GO:0006611">
    <property type="term" value="P:protein export from nucleus"/>
    <property type="evidence" value="ECO:0007669"/>
    <property type="project" value="TreeGrafter"/>
</dbReference>
<dbReference type="InterPro" id="IPR016024">
    <property type="entry name" value="ARM-type_fold"/>
</dbReference>
<dbReference type="GO" id="GO:0005829">
    <property type="term" value="C:cytosol"/>
    <property type="evidence" value="ECO:0007669"/>
    <property type="project" value="TreeGrafter"/>
</dbReference>